<organism evidence="1 2">
    <name type="scientific">Tritrichomonas musculus</name>
    <dbReference type="NCBI Taxonomy" id="1915356"/>
    <lineage>
        <taxon>Eukaryota</taxon>
        <taxon>Metamonada</taxon>
        <taxon>Parabasalia</taxon>
        <taxon>Tritrichomonadida</taxon>
        <taxon>Tritrichomonadidae</taxon>
        <taxon>Tritrichomonas</taxon>
    </lineage>
</organism>
<proteinExistence type="predicted"/>
<dbReference type="Proteomes" id="UP001470230">
    <property type="component" value="Unassembled WGS sequence"/>
</dbReference>
<dbReference type="EMBL" id="JAPFFF010000050">
    <property type="protein sequence ID" value="KAK8839708.1"/>
    <property type="molecule type" value="Genomic_DNA"/>
</dbReference>
<sequence>MCERRELHQRHHQRSRKLCNQNDIENSFCDKRKHCHHHHHRQFMGDFEFKRDYNQHFEDFQSQPGFCIPQKFYRHPPFLPQDQFPANFNYQIYLSGQHKRPNQCERHQMCHYHHYHHHHRRQLNRFPQSSCFPQFQFSNSKQFGGHYYVCGLGQFPNHHQNLYEAGHCHHKKNPYFPISPHFRKTNGCERYNPHYQSALSFKRMNQSERREFHHHSCNNYNKFSCGQPFAPPNEFKSVKQNPFETFGNLRGYGSPKFCKKCGLYNKQNPWNVCRCQNTRCIQCPSFVHKLNRKHCPRNYASHSRFIGKHHKHESFPKRSSHCHFGLRHLRNKQRCFKYPKYYTNFW</sequence>
<evidence type="ECO:0000313" key="1">
    <source>
        <dbReference type="EMBL" id="KAK8839708.1"/>
    </source>
</evidence>
<comment type="caution">
    <text evidence="1">The sequence shown here is derived from an EMBL/GenBank/DDBJ whole genome shotgun (WGS) entry which is preliminary data.</text>
</comment>
<accession>A0ABR2H0J1</accession>
<name>A0ABR2H0J1_9EUKA</name>
<protein>
    <submittedName>
        <fullName evidence="1">Uncharacterized protein</fullName>
    </submittedName>
</protein>
<keyword evidence="2" id="KW-1185">Reference proteome</keyword>
<evidence type="ECO:0000313" key="2">
    <source>
        <dbReference type="Proteomes" id="UP001470230"/>
    </source>
</evidence>
<reference evidence="1 2" key="1">
    <citation type="submission" date="2024-04" db="EMBL/GenBank/DDBJ databases">
        <title>Tritrichomonas musculus Genome.</title>
        <authorList>
            <person name="Alves-Ferreira E."/>
            <person name="Grigg M."/>
            <person name="Lorenzi H."/>
            <person name="Galac M."/>
        </authorList>
    </citation>
    <scope>NUCLEOTIDE SEQUENCE [LARGE SCALE GENOMIC DNA]</scope>
    <source>
        <strain evidence="1 2">EAF2021</strain>
    </source>
</reference>
<gene>
    <name evidence="1" type="ORF">M9Y10_031412</name>
</gene>